<dbReference type="EC" id="2.3.1.48" evidence="3"/>
<keyword evidence="6" id="KW-0863">Zinc-finger</keyword>
<evidence type="ECO:0000313" key="16">
    <source>
        <dbReference type="Proteomes" id="UP001202479"/>
    </source>
</evidence>
<sequence length="343" mass="40036">MSRTTTFESPKTVTAASKAVTFYGQCKKPSIGKVLFGKYEFEPWFGNAAYFYPHEGPHDVLGFEYANQIASNPTSRMRSKAAYNEKEYWIENLTVCEYCFKYSARRDEVTNHTRRCKLNRAKPNIGKLVYYDFHKDIIIREIRGFQEPLLCQNLCLFGKLFLDDKSVYYNIDHFNFYIYYGKDGEENFKPMAFFSKEMISYESANNLACICVFPPFQRRHIGAMLIEFSYKIAKSLSEESSGPEVPLSPFGKVAYLRFWSKSVASILTKKQKASKSFTLEELSKTTGYRKEDILYTLEHMNILVLKPNNELIISMPRFKKWIAANKYNPKSQHDLLEAKYMHF</sequence>
<dbReference type="InterPro" id="IPR016181">
    <property type="entry name" value="Acyl_CoA_acyltransferase"/>
</dbReference>
<evidence type="ECO:0000256" key="1">
    <source>
        <dbReference type="ARBA" id="ARBA00004123"/>
    </source>
</evidence>
<keyword evidence="4" id="KW-0808">Transferase</keyword>
<evidence type="ECO:0000256" key="10">
    <source>
        <dbReference type="ARBA" id="ARBA00023163"/>
    </source>
</evidence>
<evidence type="ECO:0000256" key="9">
    <source>
        <dbReference type="ARBA" id="ARBA00023015"/>
    </source>
</evidence>
<evidence type="ECO:0000313" key="15">
    <source>
        <dbReference type="EMBL" id="KAI3402387.2"/>
    </source>
</evidence>
<evidence type="ECO:0000256" key="7">
    <source>
        <dbReference type="ARBA" id="ARBA00022833"/>
    </source>
</evidence>
<evidence type="ECO:0000256" key="13">
    <source>
        <dbReference type="PIRSR" id="PIRSR602717-51"/>
    </source>
</evidence>
<keyword evidence="9" id="KW-0805">Transcription regulation</keyword>
<dbReference type="GO" id="GO:0006355">
    <property type="term" value="P:regulation of DNA-templated transcription"/>
    <property type="evidence" value="ECO:0007669"/>
    <property type="project" value="InterPro"/>
</dbReference>
<evidence type="ECO:0000256" key="2">
    <source>
        <dbReference type="ARBA" id="ARBA00010107"/>
    </source>
</evidence>
<organism evidence="15 16">
    <name type="scientific">Candida oxycetoniae</name>
    <dbReference type="NCBI Taxonomy" id="497107"/>
    <lineage>
        <taxon>Eukaryota</taxon>
        <taxon>Fungi</taxon>
        <taxon>Dikarya</taxon>
        <taxon>Ascomycota</taxon>
        <taxon>Saccharomycotina</taxon>
        <taxon>Pichiomycetes</taxon>
        <taxon>Debaryomycetaceae</taxon>
        <taxon>Candida/Lodderomyces clade</taxon>
        <taxon>Candida</taxon>
    </lineage>
</organism>
<evidence type="ECO:0000256" key="8">
    <source>
        <dbReference type="ARBA" id="ARBA00022990"/>
    </source>
</evidence>
<proteinExistence type="inferred from homology"/>
<dbReference type="Gene3D" id="3.40.630.30">
    <property type="match status" value="1"/>
</dbReference>
<keyword evidence="5" id="KW-0479">Metal-binding</keyword>
<evidence type="ECO:0000256" key="5">
    <source>
        <dbReference type="ARBA" id="ARBA00022723"/>
    </source>
</evidence>
<feature type="active site" description="Proton donor/acceptor" evidence="13">
    <location>
        <position position="244"/>
    </location>
</feature>
<keyword evidence="16" id="KW-1185">Reference proteome</keyword>
<dbReference type="Pfam" id="PF01853">
    <property type="entry name" value="MOZ_SAS"/>
    <property type="match status" value="1"/>
</dbReference>
<keyword evidence="8" id="KW-0007">Acetylation</keyword>
<dbReference type="SUPFAM" id="SSF55729">
    <property type="entry name" value="Acyl-CoA N-acyltransferases (Nat)"/>
    <property type="match status" value="1"/>
</dbReference>
<keyword evidence="11" id="KW-0539">Nucleus</keyword>
<comment type="caution">
    <text evidence="15">The sequence shown here is derived from an EMBL/GenBank/DDBJ whole genome shotgun (WGS) entry which is preliminary data.</text>
</comment>
<feature type="domain" description="MYST-type HAT" evidence="14">
    <location>
        <begin position="26"/>
        <end position="323"/>
    </location>
</feature>
<protein>
    <recommendedName>
        <fullName evidence="3">histone acetyltransferase</fullName>
        <ecNumber evidence="3">2.3.1.48</ecNumber>
    </recommendedName>
</protein>
<dbReference type="GO" id="GO:0035267">
    <property type="term" value="C:NuA4 histone acetyltransferase complex"/>
    <property type="evidence" value="ECO:0007669"/>
    <property type="project" value="TreeGrafter"/>
</dbReference>
<dbReference type="Proteomes" id="UP001202479">
    <property type="component" value="Unassembled WGS sequence"/>
</dbReference>
<dbReference type="PROSITE" id="PS51726">
    <property type="entry name" value="MYST_HAT"/>
    <property type="match status" value="1"/>
</dbReference>
<evidence type="ECO:0000256" key="3">
    <source>
        <dbReference type="ARBA" id="ARBA00013184"/>
    </source>
</evidence>
<dbReference type="GO" id="GO:0005634">
    <property type="term" value="C:nucleus"/>
    <property type="evidence" value="ECO:0007669"/>
    <property type="project" value="UniProtKB-SubCell"/>
</dbReference>
<keyword evidence="12" id="KW-0012">Acyltransferase</keyword>
<dbReference type="AlphaFoldDB" id="A0AAI9STG9"/>
<dbReference type="GeneID" id="73382408"/>
<accession>A0AAI9STG9</accession>
<dbReference type="InterPro" id="IPR002717">
    <property type="entry name" value="HAT_MYST-type"/>
</dbReference>
<dbReference type="Gene3D" id="3.30.60.60">
    <property type="entry name" value="N-acetyl transferase-like"/>
    <property type="match status" value="1"/>
</dbReference>
<reference evidence="15" key="1">
    <citation type="journal article" date="2022" name="DNA Res.">
        <title>Genome analysis of five recently described species of the CUG-Ser clade uncovers Candida theae as a new hybrid lineage with pathogenic potential in the Candida parapsilosis species complex.</title>
        <authorList>
            <person name="Mixao V."/>
            <person name="Del Olmo V."/>
            <person name="Hegedusova E."/>
            <person name="Saus E."/>
            <person name="Pryszcz L."/>
            <person name="Cillingova A."/>
            <person name="Nosek J."/>
            <person name="Gabaldon T."/>
        </authorList>
    </citation>
    <scope>NUCLEOTIDE SEQUENCE</scope>
    <source>
        <strain evidence="15">CBS 10844</strain>
    </source>
</reference>
<dbReference type="GO" id="GO:0046972">
    <property type="term" value="F:histone H4K16 acetyltransferase activity"/>
    <property type="evidence" value="ECO:0007669"/>
    <property type="project" value="TreeGrafter"/>
</dbReference>
<dbReference type="RefSeq" id="XP_049178136.1">
    <property type="nucleotide sequence ID" value="XM_049326271.1"/>
</dbReference>
<evidence type="ECO:0000256" key="11">
    <source>
        <dbReference type="ARBA" id="ARBA00023242"/>
    </source>
</evidence>
<gene>
    <name evidence="15" type="ORF">KGF56_004795</name>
</gene>
<evidence type="ECO:0000256" key="4">
    <source>
        <dbReference type="ARBA" id="ARBA00022679"/>
    </source>
</evidence>
<name>A0AAI9STG9_9ASCO</name>
<dbReference type="PANTHER" id="PTHR10615:SF219">
    <property type="entry name" value="HISTONE ACETYLTRANSFERASE KAT5"/>
    <property type="match status" value="1"/>
</dbReference>
<dbReference type="PANTHER" id="PTHR10615">
    <property type="entry name" value="HISTONE ACETYLTRANSFERASE"/>
    <property type="match status" value="1"/>
</dbReference>
<dbReference type="InterPro" id="IPR050603">
    <property type="entry name" value="MYST_HAT"/>
</dbReference>
<evidence type="ECO:0000256" key="12">
    <source>
        <dbReference type="ARBA" id="ARBA00023315"/>
    </source>
</evidence>
<keyword evidence="7" id="KW-0862">Zinc</keyword>
<dbReference type="Gene3D" id="1.10.10.10">
    <property type="entry name" value="Winged helix-like DNA-binding domain superfamily/Winged helix DNA-binding domain"/>
    <property type="match status" value="1"/>
</dbReference>
<dbReference type="InterPro" id="IPR036388">
    <property type="entry name" value="WH-like_DNA-bd_sf"/>
</dbReference>
<evidence type="ECO:0000259" key="14">
    <source>
        <dbReference type="PROSITE" id="PS51726"/>
    </source>
</evidence>
<dbReference type="GO" id="GO:0008270">
    <property type="term" value="F:zinc ion binding"/>
    <property type="evidence" value="ECO:0007669"/>
    <property type="project" value="UniProtKB-KW"/>
</dbReference>
<dbReference type="EMBL" id="JAHUZD010000149">
    <property type="protein sequence ID" value="KAI3402387.2"/>
    <property type="molecule type" value="Genomic_DNA"/>
</dbReference>
<keyword evidence="10" id="KW-0804">Transcription</keyword>
<comment type="subcellular location">
    <subcellularLocation>
        <location evidence="1">Nucleus</location>
    </subcellularLocation>
</comment>
<evidence type="ECO:0000256" key="6">
    <source>
        <dbReference type="ARBA" id="ARBA00022771"/>
    </source>
</evidence>
<comment type="similarity">
    <text evidence="2">Belongs to the MYST (SAS/MOZ) family.</text>
</comment>